<gene>
    <name evidence="3" type="ORF">QBC46DRAFT_335920</name>
</gene>
<dbReference type="Pfam" id="PF26639">
    <property type="entry name" value="Het-6_barrel"/>
    <property type="match status" value="1"/>
</dbReference>
<dbReference type="InterPro" id="IPR052895">
    <property type="entry name" value="HetReg/Transcr_Mod"/>
</dbReference>
<protein>
    <submittedName>
        <fullName evidence="3">Heterokaryon incompatibility protein-domain-containing protein</fullName>
    </submittedName>
</protein>
<dbReference type="AlphaFoldDB" id="A0AAN6NHQ8"/>
<evidence type="ECO:0000256" key="1">
    <source>
        <dbReference type="SAM" id="MobiDB-lite"/>
    </source>
</evidence>
<dbReference type="EMBL" id="MU853753">
    <property type="protein sequence ID" value="KAK3945750.1"/>
    <property type="molecule type" value="Genomic_DNA"/>
</dbReference>
<dbReference type="InterPro" id="IPR010730">
    <property type="entry name" value="HET"/>
</dbReference>
<proteinExistence type="predicted"/>
<dbReference type="PANTHER" id="PTHR24148:SF73">
    <property type="entry name" value="HET DOMAIN PROTEIN (AFU_ORTHOLOGUE AFUA_8G01020)"/>
    <property type="match status" value="1"/>
</dbReference>
<reference evidence="4" key="1">
    <citation type="journal article" date="2023" name="Mol. Phylogenet. Evol.">
        <title>Genome-scale phylogeny and comparative genomics of the fungal order Sordariales.</title>
        <authorList>
            <person name="Hensen N."/>
            <person name="Bonometti L."/>
            <person name="Westerberg I."/>
            <person name="Brannstrom I.O."/>
            <person name="Guillou S."/>
            <person name="Cros-Aarteil S."/>
            <person name="Calhoun S."/>
            <person name="Haridas S."/>
            <person name="Kuo A."/>
            <person name="Mondo S."/>
            <person name="Pangilinan J."/>
            <person name="Riley R."/>
            <person name="LaButti K."/>
            <person name="Andreopoulos B."/>
            <person name="Lipzen A."/>
            <person name="Chen C."/>
            <person name="Yan M."/>
            <person name="Daum C."/>
            <person name="Ng V."/>
            <person name="Clum A."/>
            <person name="Steindorff A."/>
            <person name="Ohm R.A."/>
            <person name="Martin F."/>
            <person name="Silar P."/>
            <person name="Natvig D.O."/>
            <person name="Lalanne C."/>
            <person name="Gautier V."/>
            <person name="Ament-Velasquez S.L."/>
            <person name="Kruys A."/>
            <person name="Hutchinson M.I."/>
            <person name="Powell A.J."/>
            <person name="Barry K."/>
            <person name="Miller A.N."/>
            <person name="Grigoriev I.V."/>
            <person name="Debuchy R."/>
            <person name="Gladieux P."/>
            <person name="Hiltunen Thoren M."/>
            <person name="Johannesson H."/>
        </authorList>
    </citation>
    <scope>NUCLEOTIDE SEQUENCE [LARGE SCALE GENOMIC DNA]</scope>
    <source>
        <strain evidence="4">CBS 340.73</strain>
    </source>
</reference>
<sequence length="757" mass="84635">MPSKYEYAWYRFPERGPTDSSPLLILLRWSWAGPLGAIVTDFLFPESLFLVAVSFLVGNLLRPAGLLGLIKWILECTHGHSLRPSERGRSLRALGNAAAYWMAMFRLRIVRFIDYLLHVENLPEFSYQAVPLPDARHFRILKLETRRLQTTTIEARLIPVPISCPRKYRCISYVWGQDKATPHVIRLNNRRFRVTSNVYRILLSQSCMWGANYIWIDSVYINQEDRGDEKTYQVRMMKDIYSRADKVVIWLGEPENPARERQVDHASSEWLSLATIRFPSGRLGPSAGRAAVVQELASARSADILYGGYQLPWLLLLNDLAFVHRSELKDVFSIFQGSLVPGMPTPVKDPPAPRNAFSMDSLREALSHGDYPPLPTVLTEFLSWKATHGVDKIFALLPLTDAACALQDLIDYKKPIREVLIGVSIHCLLGNRDLAFLNFAGTGWGDVGRDPAHAADLPSWVVDWTVSRTPASLAVRMGGEKAALYNAAHLAMPGFFKVSPGLDRISLKGIRIDVIQRVGQAETFKSSLDVLDISGVDQTIAWLEDYDRFIVQRASDPYISRQSLSEVKSRLLIGDRTATARPAPETYRDYFDRLLSAERAVRNFIARHHGESISAAADTTTTDATLMEFAQIMETRRAVVGRLHEAPVIFGEASFPRRVCVTEKGYLSAVPVHSKPGDVLVAILGTSVPFVLRPAGTAAAEDGEDEEGPIRQDAPPRPPPPNHKLCYQLVGECYCHGMMDQEALELQGCGPESFTLI</sequence>
<dbReference type="Pfam" id="PF06985">
    <property type="entry name" value="HET"/>
    <property type="match status" value="1"/>
</dbReference>
<dbReference type="Proteomes" id="UP001303473">
    <property type="component" value="Unassembled WGS sequence"/>
</dbReference>
<evidence type="ECO:0000259" key="2">
    <source>
        <dbReference type="Pfam" id="PF06985"/>
    </source>
</evidence>
<feature type="region of interest" description="Disordered" evidence="1">
    <location>
        <begin position="698"/>
        <end position="721"/>
    </location>
</feature>
<evidence type="ECO:0000313" key="3">
    <source>
        <dbReference type="EMBL" id="KAK3945750.1"/>
    </source>
</evidence>
<comment type="caution">
    <text evidence="3">The sequence shown here is derived from an EMBL/GenBank/DDBJ whole genome shotgun (WGS) entry which is preliminary data.</text>
</comment>
<evidence type="ECO:0000313" key="4">
    <source>
        <dbReference type="Proteomes" id="UP001303473"/>
    </source>
</evidence>
<name>A0AAN6NHQ8_9PEZI</name>
<organism evidence="3 4">
    <name type="scientific">Diplogelasinospora grovesii</name>
    <dbReference type="NCBI Taxonomy" id="303347"/>
    <lineage>
        <taxon>Eukaryota</taxon>
        <taxon>Fungi</taxon>
        <taxon>Dikarya</taxon>
        <taxon>Ascomycota</taxon>
        <taxon>Pezizomycotina</taxon>
        <taxon>Sordariomycetes</taxon>
        <taxon>Sordariomycetidae</taxon>
        <taxon>Sordariales</taxon>
        <taxon>Diplogelasinosporaceae</taxon>
        <taxon>Diplogelasinospora</taxon>
    </lineage>
</organism>
<dbReference type="PANTHER" id="PTHR24148">
    <property type="entry name" value="ANKYRIN REPEAT DOMAIN-CONTAINING PROTEIN 39 HOMOLOG-RELATED"/>
    <property type="match status" value="1"/>
</dbReference>
<keyword evidence="4" id="KW-1185">Reference proteome</keyword>
<accession>A0AAN6NHQ8</accession>
<feature type="domain" description="Heterokaryon incompatibility" evidence="2">
    <location>
        <begin position="168"/>
        <end position="266"/>
    </location>
</feature>